<organism evidence="1 2">
    <name type="scientific">Forsythia ovata</name>
    <dbReference type="NCBI Taxonomy" id="205694"/>
    <lineage>
        <taxon>Eukaryota</taxon>
        <taxon>Viridiplantae</taxon>
        <taxon>Streptophyta</taxon>
        <taxon>Embryophyta</taxon>
        <taxon>Tracheophyta</taxon>
        <taxon>Spermatophyta</taxon>
        <taxon>Magnoliopsida</taxon>
        <taxon>eudicotyledons</taxon>
        <taxon>Gunneridae</taxon>
        <taxon>Pentapetalae</taxon>
        <taxon>asterids</taxon>
        <taxon>lamiids</taxon>
        <taxon>Lamiales</taxon>
        <taxon>Oleaceae</taxon>
        <taxon>Forsythieae</taxon>
        <taxon>Forsythia</taxon>
    </lineage>
</organism>
<dbReference type="EMBL" id="JBFOLJ010000008">
    <property type="protein sequence ID" value="KAL2514886.1"/>
    <property type="molecule type" value="Genomic_DNA"/>
</dbReference>
<sequence length="103" mass="11854">MDDRTPLPKEMNNNDEHALFSDAIKVLGESSKFPMPKMQKYSEKGNPIDNVREYNTYMKFLGVIPTHKWLRSPKEKAIVDDEIDPRVIESESQASPAYSVRPD</sequence>
<protein>
    <submittedName>
        <fullName evidence="1">Uncharacterized protein</fullName>
    </submittedName>
</protein>
<evidence type="ECO:0000313" key="1">
    <source>
        <dbReference type="EMBL" id="KAL2514886.1"/>
    </source>
</evidence>
<evidence type="ECO:0000313" key="2">
    <source>
        <dbReference type="Proteomes" id="UP001604277"/>
    </source>
</evidence>
<name>A0ABD1TQ74_9LAMI</name>
<keyword evidence="2" id="KW-1185">Reference proteome</keyword>
<proteinExistence type="predicted"/>
<gene>
    <name evidence="1" type="ORF">Fot_28857</name>
</gene>
<dbReference type="AlphaFoldDB" id="A0ABD1TQ74"/>
<reference evidence="2" key="1">
    <citation type="submission" date="2024-07" db="EMBL/GenBank/DDBJ databases">
        <title>Two chromosome-level genome assemblies of Korean endemic species Abeliophyllum distichum and Forsythia ovata (Oleaceae).</title>
        <authorList>
            <person name="Jang H."/>
        </authorList>
    </citation>
    <scope>NUCLEOTIDE SEQUENCE [LARGE SCALE GENOMIC DNA]</scope>
</reference>
<accession>A0ABD1TQ74</accession>
<dbReference type="Proteomes" id="UP001604277">
    <property type="component" value="Unassembled WGS sequence"/>
</dbReference>
<comment type="caution">
    <text evidence="1">The sequence shown here is derived from an EMBL/GenBank/DDBJ whole genome shotgun (WGS) entry which is preliminary data.</text>
</comment>